<reference evidence="1 2" key="2">
    <citation type="journal article" date="2024" name="Int. J. Syst. Evol. Microbiol.">
        <title>Promethearchaeum syntrophicum gen. nov., sp. nov., an anaerobic, obligately syntrophic archaeon, the first isolate of the lineage 'Asgard' archaea, and proposal of the new archaeal phylum Promethearchaeota phyl. nov. and kingdom Promethearchaeati regn. nov.</title>
        <authorList>
            <person name="Imachi H."/>
            <person name="Nobu M.K."/>
            <person name="Kato S."/>
            <person name="Takaki Y."/>
            <person name="Miyazaki M."/>
            <person name="Miyata M."/>
            <person name="Ogawara M."/>
            <person name="Saito Y."/>
            <person name="Sakai S."/>
            <person name="Tahara Y.O."/>
            <person name="Takano Y."/>
            <person name="Tasumi E."/>
            <person name="Uematsu K."/>
            <person name="Yoshimura T."/>
            <person name="Itoh T."/>
            <person name="Ohkuma M."/>
            <person name="Takai K."/>
        </authorList>
    </citation>
    <scope>NUCLEOTIDE SEQUENCE [LARGE SCALE GENOMIC DNA]</scope>
    <source>
        <strain evidence="1 2">MK-D1</strain>
    </source>
</reference>
<accession>A0A5B9D8K5</accession>
<dbReference type="RefSeq" id="WP_147662254.1">
    <property type="nucleotide sequence ID" value="NZ_CP042905.2"/>
</dbReference>
<dbReference type="EMBL" id="CP042905">
    <property type="protein sequence ID" value="QEE15341.1"/>
    <property type="molecule type" value="Genomic_DNA"/>
</dbReference>
<evidence type="ECO:0000313" key="1">
    <source>
        <dbReference type="EMBL" id="QEE15341.1"/>
    </source>
</evidence>
<dbReference type="KEGG" id="psyt:DSAG12_01166"/>
<dbReference type="InterPro" id="IPR057621">
    <property type="entry name" value="Khk_prokaryotic"/>
</dbReference>
<gene>
    <name evidence="1" type="ORF">DSAG12_01166</name>
</gene>
<name>A0A5B9D8K5_9ARCH</name>
<dbReference type="AlphaFoldDB" id="A0A5B9D8K5"/>
<protein>
    <submittedName>
        <fullName evidence="1">PfkB family carbohydrate kinase</fullName>
    </submittedName>
</protein>
<dbReference type="Proteomes" id="UP000321408">
    <property type="component" value="Chromosome"/>
</dbReference>
<keyword evidence="1" id="KW-0418">Kinase</keyword>
<dbReference type="Gene3D" id="3.40.1190.20">
    <property type="match status" value="1"/>
</dbReference>
<keyword evidence="2" id="KW-1185">Reference proteome</keyword>
<dbReference type="OrthoDB" id="30795at2157"/>
<dbReference type="GO" id="GO:0016301">
    <property type="term" value="F:kinase activity"/>
    <property type="evidence" value="ECO:0007669"/>
    <property type="project" value="UniProtKB-KW"/>
</dbReference>
<dbReference type="Pfam" id="PF25270">
    <property type="entry name" value="Khk"/>
    <property type="match status" value="1"/>
</dbReference>
<keyword evidence="1" id="KW-0808">Transferase</keyword>
<reference evidence="1 2" key="1">
    <citation type="journal article" date="2020" name="Nature">
        <title>Isolation of an archaeon at the prokaryote-eukaryote interface.</title>
        <authorList>
            <person name="Imachi H."/>
            <person name="Nobu M.K."/>
            <person name="Nakahara N."/>
            <person name="Morono Y."/>
            <person name="Ogawara M."/>
            <person name="Takaki Y."/>
            <person name="Takano Y."/>
            <person name="Uematsu K."/>
            <person name="Ikuta T."/>
            <person name="Ito M."/>
            <person name="Matsui Y."/>
            <person name="Miyazaki M."/>
            <person name="Murata K."/>
            <person name="Saito Y."/>
            <person name="Sakai S."/>
            <person name="Song C."/>
            <person name="Tasumi E."/>
            <person name="Yamanaka Y."/>
            <person name="Yamaguchi T."/>
            <person name="Kamagata Y."/>
            <person name="Tamaki H."/>
            <person name="Takai K."/>
        </authorList>
    </citation>
    <scope>NUCLEOTIDE SEQUENCE [LARGE SCALE GENOMIC DNA]</scope>
    <source>
        <strain evidence="1 2">MK-D1</strain>
    </source>
</reference>
<organism evidence="1 2">
    <name type="scientific">Promethearchaeum syntrophicum</name>
    <dbReference type="NCBI Taxonomy" id="2594042"/>
    <lineage>
        <taxon>Archaea</taxon>
        <taxon>Promethearchaeati</taxon>
        <taxon>Promethearchaeota</taxon>
        <taxon>Promethearchaeia</taxon>
        <taxon>Promethearchaeales</taxon>
        <taxon>Promethearchaeaceae</taxon>
        <taxon>Promethearchaeum</taxon>
    </lineage>
</organism>
<evidence type="ECO:0000313" key="2">
    <source>
        <dbReference type="Proteomes" id="UP000321408"/>
    </source>
</evidence>
<dbReference type="InterPro" id="IPR029056">
    <property type="entry name" value="Ribokinase-like"/>
</dbReference>
<proteinExistence type="predicted"/>
<sequence>MKDYKKQNEFDFTFEAVSSTLKNFENIANQSKSLNFFMGFDGYIDLLYNMVRNRKNVMEFEIYESMKDFGQKIVDTTGSSISIERSLKKKIGGGFAPNMARAIGNMSPMAQIDLFGALGYPKINPIFKNLPKNVNLHSIGTPGETLALEFSDGKVMSQDFGGIFALDWETVISRIGGRDNLISFFEKADAIGNGHWSLMPYMSSYLQHFLTDIFPNISNLKKKLFFLDPADLSKRSDGDIKDMLNLLMKINDFIPVVLSVNDREVFDLIRTLKLEDQLPLKKNDPTSYLLAGKKINSNLNFSYFVIHDPHFATISGVEQTKVFHYWITEGFTSKPKYTVAAGDHFNAGLLNALLLGMSPSESCIIANAATAIFVRTGQSPSPKDLKRFISHYFDYIKQDIDNFEINRN</sequence>
<dbReference type="GeneID" id="41329162"/>
<dbReference type="SUPFAM" id="SSF53613">
    <property type="entry name" value="Ribokinase-like"/>
    <property type="match status" value="1"/>
</dbReference>